<evidence type="ECO:0000313" key="3">
    <source>
        <dbReference type="Proteomes" id="UP001183643"/>
    </source>
</evidence>
<gene>
    <name evidence="2" type="ORF">J2S41_004286</name>
</gene>
<dbReference type="Proteomes" id="UP001183643">
    <property type="component" value="Unassembled WGS sequence"/>
</dbReference>
<name>A0AAE3YPA4_9ACTN</name>
<comment type="caution">
    <text evidence="2">The sequence shown here is derived from an EMBL/GenBank/DDBJ whole genome shotgun (WGS) entry which is preliminary data.</text>
</comment>
<proteinExistence type="predicted"/>
<evidence type="ECO:0000256" key="1">
    <source>
        <dbReference type="SAM" id="MobiDB-lite"/>
    </source>
</evidence>
<sequence length="74" mass="7926">MANTVAAVPPAVRDHTGHRAARLRQLDRGRPGGALIRFLIFGVAEIGPVACEVPRRAEPDLGVPSGRPRRPIRG</sequence>
<protein>
    <submittedName>
        <fullName evidence="2">Uncharacterized protein</fullName>
    </submittedName>
</protein>
<organism evidence="2 3">
    <name type="scientific">Catenuloplanes atrovinosus</name>
    <dbReference type="NCBI Taxonomy" id="137266"/>
    <lineage>
        <taxon>Bacteria</taxon>
        <taxon>Bacillati</taxon>
        <taxon>Actinomycetota</taxon>
        <taxon>Actinomycetes</taxon>
        <taxon>Micromonosporales</taxon>
        <taxon>Micromonosporaceae</taxon>
        <taxon>Catenuloplanes</taxon>
    </lineage>
</organism>
<evidence type="ECO:0000313" key="2">
    <source>
        <dbReference type="EMBL" id="MDR7277508.1"/>
    </source>
</evidence>
<feature type="region of interest" description="Disordered" evidence="1">
    <location>
        <begin position="1"/>
        <end position="25"/>
    </location>
</feature>
<dbReference type="EMBL" id="JAVDYB010000001">
    <property type="protein sequence ID" value="MDR7277508.1"/>
    <property type="molecule type" value="Genomic_DNA"/>
</dbReference>
<keyword evidence="3" id="KW-1185">Reference proteome</keyword>
<reference evidence="2" key="1">
    <citation type="submission" date="2023-07" db="EMBL/GenBank/DDBJ databases">
        <title>Sequencing the genomes of 1000 actinobacteria strains.</title>
        <authorList>
            <person name="Klenk H.-P."/>
        </authorList>
    </citation>
    <scope>NUCLEOTIDE SEQUENCE</scope>
    <source>
        <strain evidence="2">DSM 44707</strain>
    </source>
</reference>
<dbReference type="RefSeq" id="WP_310369859.1">
    <property type="nucleotide sequence ID" value="NZ_JAVDYB010000001.1"/>
</dbReference>
<dbReference type="AlphaFoldDB" id="A0AAE3YPA4"/>
<accession>A0AAE3YPA4</accession>